<dbReference type="GO" id="GO:0032259">
    <property type="term" value="P:methylation"/>
    <property type="evidence" value="ECO:0007669"/>
    <property type="project" value="UniProtKB-KW"/>
</dbReference>
<dbReference type="OMA" id="MENEFTQ"/>
<gene>
    <name evidence="1" type="ORF">CX802_08640</name>
</gene>
<dbReference type="InterPro" id="IPR029063">
    <property type="entry name" value="SAM-dependent_MTases_sf"/>
</dbReference>
<evidence type="ECO:0000313" key="1">
    <source>
        <dbReference type="EMBL" id="EAI8859890.1"/>
    </source>
</evidence>
<keyword evidence="1" id="KW-0808">Transferase</keyword>
<dbReference type="RefSeq" id="WP_011732261.1">
    <property type="nucleotide sequence ID" value="NZ_AACCWR020000009.1"/>
</dbReference>
<sequence length="248" mass="28526">MENEFTQFYKEHNISPVSQDLSDINLHLKRRANLYQMLGIDKRLFKNRDVLEVGPGSGFNSICFCKWGANLDLVEPNDKGRKEISQNLNGYKFRLYDDFIENFVSSKKYDFVIAEGFLPSLNNSKDILSSLIKLVKKDGILVTTCIDEFSHFYEDLRRITGFILIRNLEYFDERVKILCKAFKSHLSSLKFASRPIEDWVSDVVLNPVNDNKFLSIKNYIKIIDKITNGGGYGANCGKSLSGFEFKLV</sequence>
<name>A0A5L4ZVB9_CAMFE</name>
<evidence type="ECO:0000313" key="2">
    <source>
        <dbReference type="Proteomes" id="UP000535509"/>
    </source>
</evidence>
<organism evidence="1 2">
    <name type="scientific">Campylobacter fetus</name>
    <dbReference type="NCBI Taxonomy" id="196"/>
    <lineage>
        <taxon>Bacteria</taxon>
        <taxon>Pseudomonadati</taxon>
        <taxon>Campylobacterota</taxon>
        <taxon>Epsilonproteobacteria</taxon>
        <taxon>Campylobacterales</taxon>
        <taxon>Campylobacteraceae</taxon>
        <taxon>Campylobacter</taxon>
    </lineage>
</organism>
<keyword evidence="1" id="KW-0489">Methyltransferase</keyword>
<protein>
    <submittedName>
        <fullName evidence="1">Class I SAM-dependent methyltransferase</fullName>
    </submittedName>
</protein>
<comment type="caution">
    <text evidence="1">The sequence shown here is derived from an EMBL/GenBank/DDBJ whole genome shotgun (WGS) entry which is preliminary data.</text>
</comment>
<dbReference type="Proteomes" id="UP000535509">
    <property type="component" value="Unassembled WGS sequence"/>
</dbReference>
<proteinExistence type="predicted"/>
<dbReference type="Gene3D" id="3.40.50.150">
    <property type="entry name" value="Vaccinia Virus protein VP39"/>
    <property type="match status" value="1"/>
</dbReference>
<dbReference type="SUPFAM" id="SSF53335">
    <property type="entry name" value="S-adenosyl-L-methionine-dependent methyltransferases"/>
    <property type="match status" value="1"/>
</dbReference>
<dbReference type="Pfam" id="PF13489">
    <property type="entry name" value="Methyltransf_23"/>
    <property type="match status" value="1"/>
</dbReference>
<accession>A0A5L4ZVB9</accession>
<keyword evidence="2" id="KW-1185">Reference proteome</keyword>
<dbReference type="GO" id="GO:0008168">
    <property type="term" value="F:methyltransferase activity"/>
    <property type="evidence" value="ECO:0007669"/>
    <property type="project" value="UniProtKB-KW"/>
</dbReference>
<dbReference type="AlphaFoldDB" id="A0A5L4ZVB9"/>
<dbReference type="EMBL" id="AABTCC010000036">
    <property type="protein sequence ID" value="EAI8859890.1"/>
    <property type="molecule type" value="Genomic_DNA"/>
</dbReference>
<reference evidence="1 2" key="1">
    <citation type="submission" date="2018-06" db="EMBL/GenBank/DDBJ databases">
        <authorList>
            <consortium name="PulseNet: The National Subtyping Network for Foodborne Disease Surveillance"/>
            <person name="Tarr C.L."/>
            <person name="Trees E."/>
            <person name="Katz L.S."/>
            <person name="Carleton-Romer H.A."/>
            <person name="Stroika S."/>
            <person name="Kucerova Z."/>
            <person name="Roache K.F."/>
            <person name="Sabol A.L."/>
            <person name="Besser J."/>
            <person name="Gerner-Smidt P."/>
        </authorList>
    </citation>
    <scope>NUCLEOTIDE SEQUENCE [LARGE SCALE GENOMIC DNA]</scope>
    <source>
        <strain evidence="1 2">PNUSAC001503</strain>
    </source>
</reference>
<dbReference type="CDD" id="cd02440">
    <property type="entry name" value="AdoMet_MTases"/>
    <property type="match status" value="1"/>
</dbReference>